<name>A0AAC9HTG5_9PSEU</name>
<dbReference type="KEGG" id="ahm:TL08_22935"/>
<feature type="signal peptide" evidence="2">
    <location>
        <begin position="1"/>
        <end position="28"/>
    </location>
</feature>
<keyword evidence="4" id="KW-1185">Reference proteome</keyword>
<reference evidence="4" key="1">
    <citation type="submission" date="2016-03" db="EMBL/GenBank/DDBJ databases">
        <title>Complete genome sequence of the type strain Actinoalloteichus hymeniacidonis DSM 45092.</title>
        <authorList>
            <person name="Schaffert L."/>
            <person name="Albersmeier A."/>
            <person name="Winkler A."/>
            <person name="Kalinowski J."/>
            <person name="Zotchev S."/>
            <person name="Ruckert C."/>
        </authorList>
    </citation>
    <scope>NUCLEOTIDE SEQUENCE [LARGE SCALE GENOMIC DNA]</scope>
    <source>
        <strain evidence="4">HPA177(T) (DSM 45092(T))</strain>
    </source>
</reference>
<evidence type="ECO:0000256" key="1">
    <source>
        <dbReference type="SAM" id="MobiDB-lite"/>
    </source>
</evidence>
<feature type="compositionally biased region" description="Polar residues" evidence="1">
    <location>
        <begin position="418"/>
        <end position="428"/>
    </location>
</feature>
<dbReference type="EMBL" id="CP014859">
    <property type="protein sequence ID" value="AOS65367.1"/>
    <property type="molecule type" value="Genomic_DNA"/>
</dbReference>
<feature type="compositionally biased region" description="Gly residues" evidence="1">
    <location>
        <begin position="398"/>
        <end position="408"/>
    </location>
</feature>
<organism evidence="3 4">
    <name type="scientific">Actinoalloteichus hymeniacidonis</name>
    <dbReference type="NCBI Taxonomy" id="340345"/>
    <lineage>
        <taxon>Bacteria</taxon>
        <taxon>Bacillati</taxon>
        <taxon>Actinomycetota</taxon>
        <taxon>Actinomycetes</taxon>
        <taxon>Pseudonocardiales</taxon>
        <taxon>Pseudonocardiaceae</taxon>
        <taxon>Actinoalloteichus</taxon>
    </lineage>
</organism>
<gene>
    <name evidence="3" type="ORF">TL08_22935</name>
</gene>
<evidence type="ECO:0000313" key="3">
    <source>
        <dbReference type="EMBL" id="AOS65367.1"/>
    </source>
</evidence>
<proteinExistence type="predicted"/>
<keyword evidence="2" id="KW-0732">Signal</keyword>
<dbReference type="Proteomes" id="UP000095210">
    <property type="component" value="Chromosome"/>
</dbReference>
<protein>
    <submittedName>
        <fullName evidence="3">Uncharacterized protein</fullName>
    </submittedName>
</protein>
<feature type="region of interest" description="Disordered" evidence="1">
    <location>
        <begin position="360"/>
        <end position="432"/>
    </location>
</feature>
<evidence type="ECO:0000313" key="4">
    <source>
        <dbReference type="Proteomes" id="UP000095210"/>
    </source>
</evidence>
<accession>A0AAC9HTG5</accession>
<evidence type="ECO:0000256" key="2">
    <source>
        <dbReference type="SAM" id="SignalP"/>
    </source>
</evidence>
<dbReference type="AlphaFoldDB" id="A0AAC9HTG5"/>
<dbReference type="RefSeq" id="WP_157421258.1">
    <property type="nucleotide sequence ID" value="NZ_CP014859.1"/>
</dbReference>
<sequence length="448" mass="44920">MPSKTSRTLQAAVMAAGFAAMGAGTAMATDATDRLPSKADVPTDIGAELPLHSCQSPAYAVTGSEIVPCADVTAKASIPNVFVQPAYTLEGTALALADQFTTPGPLLDVNRVNRLGGALGTEVAEVTALQRTRPDIALDVAPGNTGVLDQSTSDTLLSTRLRERPENYSGFSAVDTAVEINAVEGYTLGQPLDPNTITRPVTGAVSGGPLGSTPTLPETADVPVVGPAADQALTRISSDIDGVREAAPLGEVTGTVSGVVDGLGRQNPVTDLARETTSTARQGTEQLGDLGGVLRPVTGLLPAEVSSLIDPAASAPSTLPAPADAVGGVADSARQLPLTDAIGEAGSMISTNPVGNLLGNVNAPKPGAAAPAPAPEPTVEHHVRQPNKAPELNALHGSGLGELVGGGLTVPSSLEAPKTQSPLSTPSLTEVPAAAGSLTQPLIGKLPI</sequence>
<feature type="chain" id="PRO_5041928213" evidence="2">
    <location>
        <begin position="29"/>
        <end position="448"/>
    </location>
</feature>